<proteinExistence type="predicted"/>
<feature type="compositionally biased region" description="Polar residues" evidence="1">
    <location>
        <begin position="1"/>
        <end position="18"/>
    </location>
</feature>
<reference evidence="2" key="1">
    <citation type="submission" date="2020-02" db="EMBL/GenBank/DDBJ databases">
        <authorList>
            <person name="Meier V. D."/>
        </authorList>
    </citation>
    <scope>NUCLEOTIDE SEQUENCE</scope>
    <source>
        <strain evidence="2">AVDCRST_MAG87</strain>
    </source>
</reference>
<dbReference type="AlphaFoldDB" id="A0A6J4URQ6"/>
<evidence type="ECO:0000313" key="2">
    <source>
        <dbReference type="EMBL" id="CAA9558592.1"/>
    </source>
</evidence>
<dbReference type="EMBL" id="CADCWJ010000314">
    <property type="protein sequence ID" value="CAA9558592.1"/>
    <property type="molecule type" value="Genomic_DNA"/>
</dbReference>
<sequence>MNSSPQVLSENQQPSGSVTEYEITDDLQDLLAV</sequence>
<feature type="non-terminal residue" evidence="2">
    <location>
        <position position="33"/>
    </location>
</feature>
<evidence type="ECO:0000256" key="1">
    <source>
        <dbReference type="SAM" id="MobiDB-lite"/>
    </source>
</evidence>
<protein>
    <submittedName>
        <fullName evidence="2">Uncharacterized protein</fullName>
    </submittedName>
</protein>
<name>A0A6J4URQ6_9BACT</name>
<accession>A0A6J4URQ6</accession>
<feature type="region of interest" description="Disordered" evidence="1">
    <location>
        <begin position="1"/>
        <end position="23"/>
    </location>
</feature>
<gene>
    <name evidence="2" type="ORF">AVDCRST_MAG87-1390</name>
</gene>
<organism evidence="2">
    <name type="scientific">uncultured Thermomicrobiales bacterium</name>
    <dbReference type="NCBI Taxonomy" id="1645740"/>
    <lineage>
        <taxon>Bacteria</taxon>
        <taxon>Pseudomonadati</taxon>
        <taxon>Thermomicrobiota</taxon>
        <taxon>Thermomicrobia</taxon>
        <taxon>Thermomicrobiales</taxon>
        <taxon>environmental samples</taxon>
    </lineage>
</organism>